<comment type="similarity">
    <text evidence="5">Belongs to the PINc/VapC protein family.</text>
</comment>
<evidence type="ECO:0000313" key="7">
    <source>
        <dbReference type="EMBL" id="SJM29305.1"/>
    </source>
</evidence>
<keyword evidence="3 5" id="KW-0479">Metal-binding</keyword>
<dbReference type="InterPro" id="IPR022907">
    <property type="entry name" value="VapC_family"/>
</dbReference>
<dbReference type="SUPFAM" id="SSF88723">
    <property type="entry name" value="PIN domain-like"/>
    <property type="match status" value="1"/>
</dbReference>
<dbReference type="EMBL" id="FUIG01000013">
    <property type="protein sequence ID" value="SJM29305.1"/>
    <property type="molecule type" value="Genomic_DNA"/>
</dbReference>
<keyword evidence="1 5" id="KW-1277">Toxin-antitoxin system</keyword>
<dbReference type="RefSeq" id="WP_123146830.1">
    <property type="nucleotide sequence ID" value="NZ_FUIG01000013.1"/>
</dbReference>
<proteinExistence type="inferred from homology"/>
<evidence type="ECO:0000256" key="4">
    <source>
        <dbReference type="ARBA" id="ARBA00022801"/>
    </source>
</evidence>
<dbReference type="GO" id="GO:0016787">
    <property type="term" value="F:hydrolase activity"/>
    <property type="evidence" value="ECO:0007669"/>
    <property type="project" value="UniProtKB-KW"/>
</dbReference>
<accession>A0A2P9ADW9</accession>
<evidence type="ECO:0000259" key="6">
    <source>
        <dbReference type="Pfam" id="PF01850"/>
    </source>
</evidence>
<dbReference type="InterPro" id="IPR052106">
    <property type="entry name" value="PINc/VapC_TA"/>
</dbReference>
<feature type="binding site" evidence="5">
    <location>
        <position position="7"/>
    </location>
    <ligand>
        <name>Mg(2+)</name>
        <dbReference type="ChEBI" id="CHEBI:18420"/>
    </ligand>
</feature>
<feature type="binding site" evidence="5">
    <location>
        <position position="95"/>
    </location>
    <ligand>
        <name>Mg(2+)</name>
        <dbReference type="ChEBI" id="CHEBI:18420"/>
    </ligand>
</feature>
<sequence length="135" mass="14766">MPGSFFDTNVLVYIASGDSVKADQAEMAIAAGGAISVQVLNELSNVARRKMRLSWMETHTFLATLRGLLTVHPVTIETHETGLALAERYNFSIYDAMIAAAALHADCDTLWSEDMQHGMALDEGLRIANPFRPNV</sequence>
<evidence type="ECO:0000313" key="8">
    <source>
        <dbReference type="Proteomes" id="UP000245698"/>
    </source>
</evidence>
<comment type="cofactor">
    <cofactor evidence="5">
        <name>Mg(2+)</name>
        <dbReference type="ChEBI" id="CHEBI:18420"/>
    </cofactor>
</comment>
<dbReference type="EC" id="3.1.-.-" evidence="5"/>
<keyword evidence="5" id="KW-0800">Toxin</keyword>
<reference evidence="8" key="1">
    <citation type="submission" date="2016-12" db="EMBL/GenBank/DDBJ databases">
        <authorList>
            <person name="Brunel B."/>
        </authorList>
    </citation>
    <scope>NUCLEOTIDE SEQUENCE [LARGE SCALE GENOMIC DNA]</scope>
</reference>
<dbReference type="GO" id="GO:0004540">
    <property type="term" value="F:RNA nuclease activity"/>
    <property type="evidence" value="ECO:0007669"/>
    <property type="project" value="InterPro"/>
</dbReference>
<comment type="function">
    <text evidence="5">Toxic component of a toxin-antitoxin (TA) system. An RNase.</text>
</comment>
<evidence type="ECO:0000256" key="5">
    <source>
        <dbReference type="HAMAP-Rule" id="MF_00265"/>
    </source>
</evidence>
<dbReference type="GO" id="GO:0000287">
    <property type="term" value="F:magnesium ion binding"/>
    <property type="evidence" value="ECO:0007669"/>
    <property type="project" value="UniProtKB-UniRule"/>
</dbReference>
<keyword evidence="5" id="KW-0460">Magnesium</keyword>
<dbReference type="Gene3D" id="3.40.50.1010">
    <property type="entry name" value="5'-nuclease"/>
    <property type="match status" value="1"/>
</dbReference>
<keyword evidence="2 5" id="KW-0540">Nuclease</keyword>
<dbReference type="GO" id="GO:0090729">
    <property type="term" value="F:toxin activity"/>
    <property type="evidence" value="ECO:0007669"/>
    <property type="project" value="UniProtKB-KW"/>
</dbReference>
<dbReference type="HAMAP" id="MF_00265">
    <property type="entry name" value="VapC_Nob1"/>
    <property type="match status" value="1"/>
</dbReference>
<evidence type="ECO:0000256" key="1">
    <source>
        <dbReference type="ARBA" id="ARBA00022649"/>
    </source>
</evidence>
<dbReference type="CDD" id="cd18692">
    <property type="entry name" value="PIN_VapC-like"/>
    <property type="match status" value="1"/>
</dbReference>
<dbReference type="PANTHER" id="PTHR38826:SF5">
    <property type="entry name" value="RIBONUCLEASE VAPC13"/>
    <property type="match status" value="1"/>
</dbReference>
<dbReference type="Proteomes" id="UP000245698">
    <property type="component" value="Unassembled WGS sequence"/>
</dbReference>
<dbReference type="AlphaFoldDB" id="A0A2P9ADW9"/>
<organism evidence="7 8">
    <name type="scientific">Mesorhizobium delmotii</name>
    <dbReference type="NCBI Taxonomy" id="1631247"/>
    <lineage>
        <taxon>Bacteria</taxon>
        <taxon>Pseudomonadati</taxon>
        <taxon>Pseudomonadota</taxon>
        <taxon>Alphaproteobacteria</taxon>
        <taxon>Hyphomicrobiales</taxon>
        <taxon>Phyllobacteriaceae</taxon>
        <taxon>Mesorhizobium</taxon>
    </lineage>
</organism>
<evidence type="ECO:0000256" key="3">
    <source>
        <dbReference type="ARBA" id="ARBA00022723"/>
    </source>
</evidence>
<keyword evidence="8" id="KW-1185">Reference proteome</keyword>
<keyword evidence="4 5" id="KW-0378">Hydrolase</keyword>
<dbReference type="PANTHER" id="PTHR38826">
    <property type="entry name" value="RIBONUCLEASE VAPC13"/>
    <property type="match status" value="1"/>
</dbReference>
<feature type="domain" description="PIN" evidence="6">
    <location>
        <begin position="5"/>
        <end position="114"/>
    </location>
</feature>
<evidence type="ECO:0000256" key="2">
    <source>
        <dbReference type="ARBA" id="ARBA00022722"/>
    </source>
</evidence>
<protein>
    <recommendedName>
        <fullName evidence="5">Ribonuclease VapC</fullName>
        <shortName evidence="5">RNase VapC</shortName>
        <ecNumber evidence="5">3.1.-.-</ecNumber>
    </recommendedName>
    <alternativeName>
        <fullName evidence="5">Toxin VapC</fullName>
    </alternativeName>
</protein>
<dbReference type="InterPro" id="IPR002716">
    <property type="entry name" value="PIN_dom"/>
</dbReference>
<name>A0A2P9ADW9_9HYPH</name>
<dbReference type="InterPro" id="IPR029060">
    <property type="entry name" value="PIN-like_dom_sf"/>
</dbReference>
<gene>
    <name evidence="5 7" type="primary">vapC</name>
    <name evidence="7" type="ORF">BQ8482_111235</name>
</gene>
<dbReference type="Pfam" id="PF01850">
    <property type="entry name" value="PIN"/>
    <property type="match status" value="1"/>
</dbReference>